<organism evidence="1 2">
    <name type="scientific">Ciona intestinalis</name>
    <name type="common">Transparent sea squirt</name>
    <name type="synonym">Ascidia intestinalis</name>
    <dbReference type="NCBI Taxonomy" id="7719"/>
    <lineage>
        <taxon>Eukaryota</taxon>
        <taxon>Metazoa</taxon>
        <taxon>Chordata</taxon>
        <taxon>Tunicata</taxon>
        <taxon>Ascidiacea</taxon>
        <taxon>Phlebobranchia</taxon>
        <taxon>Cionidae</taxon>
        <taxon>Ciona</taxon>
    </lineage>
</organism>
<evidence type="ECO:0000313" key="1">
    <source>
        <dbReference type="Ensembl" id="ENSCINP00000033502.1"/>
    </source>
</evidence>
<sequence length="57" mass="6286">MSSQNQFPVMTRNLTLIKKMIVEKVEAASGKAPPIMVKALVKWNTDMIIAACVLILV</sequence>
<dbReference type="Ensembl" id="ENSCINT00000033616.1">
    <property type="protein sequence ID" value="ENSCINP00000033502.1"/>
    <property type="gene ID" value="ENSCING00000018800.1"/>
</dbReference>
<dbReference type="AlphaFoldDB" id="H2XV18"/>
<protein>
    <submittedName>
        <fullName evidence="1">Uncharacterized protein</fullName>
    </submittedName>
</protein>
<reference evidence="1" key="4">
    <citation type="submission" date="2025-09" db="UniProtKB">
        <authorList>
            <consortium name="Ensembl"/>
        </authorList>
    </citation>
    <scope>IDENTIFICATION</scope>
</reference>
<reference evidence="1" key="3">
    <citation type="submission" date="2025-08" db="UniProtKB">
        <authorList>
            <consortium name="Ensembl"/>
        </authorList>
    </citation>
    <scope>IDENTIFICATION</scope>
</reference>
<dbReference type="InParanoid" id="H2XV18"/>
<accession>H2XV18</accession>
<keyword evidence="2" id="KW-1185">Reference proteome</keyword>
<proteinExistence type="predicted"/>
<dbReference type="Proteomes" id="UP000008144">
    <property type="component" value="Chromosome 12"/>
</dbReference>
<dbReference type="HOGENOM" id="CLU_3001566_0_0_1"/>
<evidence type="ECO:0000313" key="2">
    <source>
        <dbReference type="Proteomes" id="UP000008144"/>
    </source>
</evidence>
<reference evidence="2" key="1">
    <citation type="journal article" date="2002" name="Science">
        <title>The draft genome of Ciona intestinalis: insights into chordate and vertebrate origins.</title>
        <authorList>
            <person name="Dehal P."/>
            <person name="Satou Y."/>
            <person name="Campbell R.K."/>
            <person name="Chapman J."/>
            <person name="Degnan B."/>
            <person name="De Tomaso A."/>
            <person name="Davidson B."/>
            <person name="Di Gregorio A."/>
            <person name="Gelpke M."/>
            <person name="Goodstein D.M."/>
            <person name="Harafuji N."/>
            <person name="Hastings K.E."/>
            <person name="Ho I."/>
            <person name="Hotta K."/>
            <person name="Huang W."/>
            <person name="Kawashima T."/>
            <person name="Lemaire P."/>
            <person name="Martinez D."/>
            <person name="Meinertzhagen I.A."/>
            <person name="Necula S."/>
            <person name="Nonaka M."/>
            <person name="Putnam N."/>
            <person name="Rash S."/>
            <person name="Saiga H."/>
            <person name="Satake M."/>
            <person name="Terry A."/>
            <person name="Yamada L."/>
            <person name="Wang H.G."/>
            <person name="Awazu S."/>
            <person name="Azumi K."/>
            <person name="Boore J."/>
            <person name="Branno M."/>
            <person name="Chin-Bow S."/>
            <person name="DeSantis R."/>
            <person name="Doyle S."/>
            <person name="Francino P."/>
            <person name="Keys D.N."/>
            <person name="Haga S."/>
            <person name="Hayashi H."/>
            <person name="Hino K."/>
            <person name="Imai K.S."/>
            <person name="Inaba K."/>
            <person name="Kano S."/>
            <person name="Kobayashi K."/>
            <person name="Kobayashi M."/>
            <person name="Lee B.I."/>
            <person name="Makabe K.W."/>
            <person name="Manohar C."/>
            <person name="Matassi G."/>
            <person name="Medina M."/>
            <person name="Mochizuki Y."/>
            <person name="Mount S."/>
            <person name="Morishita T."/>
            <person name="Miura S."/>
            <person name="Nakayama A."/>
            <person name="Nishizaka S."/>
            <person name="Nomoto H."/>
            <person name="Ohta F."/>
            <person name="Oishi K."/>
            <person name="Rigoutsos I."/>
            <person name="Sano M."/>
            <person name="Sasaki A."/>
            <person name="Sasakura Y."/>
            <person name="Shoguchi E."/>
            <person name="Shin-i T."/>
            <person name="Spagnuolo A."/>
            <person name="Stainier D."/>
            <person name="Suzuki M.M."/>
            <person name="Tassy O."/>
            <person name="Takatori N."/>
            <person name="Tokuoka M."/>
            <person name="Yagi K."/>
            <person name="Yoshizaki F."/>
            <person name="Wada S."/>
            <person name="Zhang C."/>
            <person name="Hyatt P.D."/>
            <person name="Larimer F."/>
            <person name="Detter C."/>
            <person name="Doggett N."/>
            <person name="Glavina T."/>
            <person name="Hawkins T."/>
            <person name="Richardson P."/>
            <person name="Lucas S."/>
            <person name="Kohara Y."/>
            <person name="Levine M."/>
            <person name="Satoh N."/>
            <person name="Rokhsar D.S."/>
        </authorList>
    </citation>
    <scope>NUCLEOTIDE SEQUENCE [LARGE SCALE GENOMIC DNA]</scope>
</reference>
<dbReference type="EMBL" id="EAAA01000908">
    <property type="status" value="NOT_ANNOTATED_CDS"/>
    <property type="molecule type" value="Genomic_DNA"/>
</dbReference>
<name>H2XV18_CIOIN</name>
<reference evidence="1" key="2">
    <citation type="journal article" date="2008" name="Genome Biol.">
        <title>Improved genome assembly and evidence-based global gene model set for the chordate Ciona intestinalis: new insight into intron and operon populations.</title>
        <authorList>
            <person name="Satou Y."/>
            <person name="Mineta K."/>
            <person name="Ogasawara M."/>
            <person name="Sasakura Y."/>
            <person name="Shoguchi E."/>
            <person name="Ueno K."/>
            <person name="Yamada L."/>
            <person name="Matsumoto J."/>
            <person name="Wasserscheid J."/>
            <person name="Dewar K."/>
            <person name="Wiley G.B."/>
            <person name="Macmil S.L."/>
            <person name="Roe B.A."/>
            <person name="Zeller R.W."/>
            <person name="Hastings K.E."/>
            <person name="Lemaire P."/>
            <person name="Lindquist E."/>
            <person name="Endo T."/>
            <person name="Hotta K."/>
            <person name="Inaba K."/>
        </authorList>
    </citation>
    <scope>NUCLEOTIDE SEQUENCE [LARGE SCALE GENOMIC DNA]</scope>
    <source>
        <strain evidence="1">wild type</strain>
    </source>
</reference>